<dbReference type="InterPro" id="IPR003114">
    <property type="entry name" value="Phox_assoc"/>
</dbReference>
<name>A0A1E4U1N5_PACTA</name>
<proteinExistence type="predicted"/>
<dbReference type="OrthoDB" id="5582218at2759"/>
<protein>
    <recommendedName>
        <fullName evidence="2">PXA domain-containing protein</fullName>
    </recommendedName>
</protein>
<feature type="domain" description="PXA" evidence="2">
    <location>
        <begin position="90"/>
        <end position="274"/>
    </location>
</feature>
<dbReference type="PANTHER" id="PTHR22775">
    <property type="entry name" value="SORTING NEXIN"/>
    <property type="match status" value="1"/>
</dbReference>
<keyword evidence="4" id="KW-1185">Reference proteome</keyword>
<dbReference type="EMBL" id="KV454011">
    <property type="protein sequence ID" value="ODV97897.1"/>
    <property type="molecule type" value="Genomic_DNA"/>
</dbReference>
<gene>
    <name evidence="3" type="ORF">PACTADRAFT_185786</name>
</gene>
<evidence type="ECO:0000256" key="1">
    <source>
        <dbReference type="SAM" id="MobiDB-lite"/>
    </source>
</evidence>
<dbReference type="Pfam" id="PF02194">
    <property type="entry name" value="PXA"/>
    <property type="match status" value="1"/>
</dbReference>
<evidence type="ECO:0000313" key="4">
    <source>
        <dbReference type="Proteomes" id="UP000094236"/>
    </source>
</evidence>
<evidence type="ECO:0000259" key="2">
    <source>
        <dbReference type="PROSITE" id="PS51207"/>
    </source>
</evidence>
<feature type="region of interest" description="Disordered" evidence="1">
    <location>
        <begin position="26"/>
        <end position="49"/>
    </location>
</feature>
<feature type="compositionally biased region" description="Polar residues" evidence="1">
    <location>
        <begin position="29"/>
        <end position="49"/>
    </location>
</feature>
<dbReference type="GO" id="GO:0035091">
    <property type="term" value="F:phosphatidylinositol binding"/>
    <property type="evidence" value="ECO:0007669"/>
    <property type="project" value="TreeGrafter"/>
</dbReference>
<organism evidence="3 4">
    <name type="scientific">Pachysolen tannophilus NRRL Y-2460</name>
    <dbReference type="NCBI Taxonomy" id="669874"/>
    <lineage>
        <taxon>Eukaryota</taxon>
        <taxon>Fungi</taxon>
        <taxon>Dikarya</taxon>
        <taxon>Ascomycota</taxon>
        <taxon>Saccharomycotina</taxon>
        <taxon>Pichiomycetes</taxon>
        <taxon>Pachysolenaceae</taxon>
        <taxon>Pachysolen</taxon>
    </lineage>
</organism>
<accession>A0A1E4U1N5</accession>
<dbReference type="Proteomes" id="UP000094236">
    <property type="component" value="Unassembled WGS sequence"/>
</dbReference>
<sequence>MSAIKKRPLNIHRFNTTNRINRLKKLNNDNKSTSEGNNDNDSGKSQQALTKSLGRDSNEYLETLIIQTLFPNSSREENSLRSLLPALTSSNNIDLQLYAFISLFLKKFLISWYNNVTDDYQFEFLNEVLYLLAHITRFLEVRLRKLNLIDFLFDDLFIIFDSHLLNYSRLIDLNDSLLLPIPSLPTSSKNINENLIVTFQKLDYHPGCDDETLYLKLISYNFLNKILTADELNSKLSLNFLSTITNEFFLKQMVDKLSEPYIIWEIIGSCCDAILQKEKPRTEIVNEADDNSNNDSGILRSLFHAIAYTTSALSNDKSKSVGETSYHVFEFLNHLLNLNDKAPLSYSILKIINNNLHAKIRHLLRNLINNFLILKTFHNENFLISLISNLRLLFFPKDDELVLEERFIPTTEEELKTLMNEVKFKILKIFNDNLYFWCLKKFLYFQNDKLLETEVDNFLKSFEIKEINKHLILRLLDLMMLRIIDLPTASQ</sequence>
<dbReference type="PROSITE" id="PS51207">
    <property type="entry name" value="PXA"/>
    <property type="match status" value="1"/>
</dbReference>
<dbReference type="AlphaFoldDB" id="A0A1E4U1N5"/>
<dbReference type="STRING" id="669874.A0A1E4U1N5"/>
<evidence type="ECO:0000313" key="3">
    <source>
        <dbReference type="EMBL" id="ODV97897.1"/>
    </source>
</evidence>
<dbReference type="PANTHER" id="PTHR22775:SF3">
    <property type="entry name" value="SORTING NEXIN-13"/>
    <property type="match status" value="1"/>
</dbReference>
<reference evidence="4" key="1">
    <citation type="submission" date="2016-05" db="EMBL/GenBank/DDBJ databases">
        <title>Comparative genomics of biotechnologically important yeasts.</title>
        <authorList>
            <consortium name="DOE Joint Genome Institute"/>
            <person name="Riley R."/>
            <person name="Haridas S."/>
            <person name="Wolfe K.H."/>
            <person name="Lopes M.R."/>
            <person name="Hittinger C.T."/>
            <person name="Goker M."/>
            <person name="Salamov A."/>
            <person name="Wisecaver J."/>
            <person name="Long T.M."/>
            <person name="Aerts A.L."/>
            <person name="Barry K."/>
            <person name="Choi C."/>
            <person name="Clum A."/>
            <person name="Coughlan A.Y."/>
            <person name="Deshpande S."/>
            <person name="Douglass A.P."/>
            <person name="Hanson S.J."/>
            <person name="Klenk H.-P."/>
            <person name="Labutti K."/>
            <person name="Lapidus A."/>
            <person name="Lindquist E."/>
            <person name="Lipzen A."/>
            <person name="Meier-Kolthoff J.P."/>
            <person name="Ohm R.A."/>
            <person name="Otillar R.P."/>
            <person name="Pangilinan J."/>
            <person name="Peng Y."/>
            <person name="Rokas A."/>
            <person name="Rosa C.A."/>
            <person name="Scheuner C."/>
            <person name="Sibirny A.A."/>
            <person name="Slot J.C."/>
            <person name="Stielow J.B."/>
            <person name="Sun H."/>
            <person name="Kurtzman C.P."/>
            <person name="Blackwell M."/>
            <person name="Grigoriev I.V."/>
            <person name="Jeffries T.W."/>
        </authorList>
    </citation>
    <scope>NUCLEOTIDE SEQUENCE [LARGE SCALE GENOMIC DNA]</scope>
    <source>
        <strain evidence="4">NRRL Y-2460</strain>
    </source>
</reference>